<name>A0A164X719_9CRUS</name>
<reference evidence="1 2" key="1">
    <citation type="submission" date="2016-03" db="EMBL/GenBank/DDBJ databases">
        <title>EvidentialGene: Evidence-directed Construction of Genes on Genomes.</title>
        <authorList>
            <person name="Gilbert D.G."/>
            <person name="Choi J.-H."/>
            <person name="Mockaitis K."/>
            <person name="Colbourne J."/>
            <person name="Pfrender M."/>
        </authorList>
    </citation>
    <scope>NUCLEOTIDE SEQUENCE [LARGE SCALE GENOMIC DNA]</scope>
    <source>
        <strain evidence="1 2">Xinb3</strain>
        <tissue evidence="1">Complete organism</tissue>
    </source>
</reference>
<dbReference type="AlphaFoldDB" id="A0A164X719"/>
<gene>
    <name evidence="1" type="ORF">APZ42_020593</name>
</gene>
<accession>A0A164X719</accession>
<dbReference type="Proteomes" id="UP000076858">
    <property type="component" value="Unassembled WGS sequence"/>
</dbReference>
<dbReference type="EMBL" id="LRGB01001005">
    <property type="protein sequence ID" value="KZS13931.1"/>
    <property type="molecule type" value="Genomic_DNA"/>
</dbReference>
<proteinExistence type="predicted"/>
<sequence>MVIGTFYHLATCTVVSIGLLDGWYKNEHLCTRFLRCGSPLQWLRLLNAHIFLSVRLLTTAHHLRRG</sequence>
<evidence type="ECO:0000313" key="2">
    <source>
        <dbReference type="Proteomes" id="UP000076858"/>
    </source>
</evidence>
<protein>
    <submittedName>
        <fullName evidence="1">Uncharacterized protein</fullName>
    </submittedName>
</protein>
<evidence type="ECO:0000313" key="1">
    <source>
        <dbReference type="EMBL" id="KZS13931.1"/>
    </source>
</evidence>
<organism evidence="1 2">
    <name type="scientific">Daphnia magna</name>
    <dbReference type="NCBI Taxonomy" id="35525"/>
    <lineage>
        <taxon>Eukaryota</taxon>
        <taxon>Metazoa</taxon>
        <taxon>Ecdysozoa</taxon>
        <taxon>Arthropoda</taxon>
        <taxon>Crustacea</taxon>
        <taxon>Branchiopoda</taxon>
        <taxon>Diplostraca</taxon>
        <taxon>Cladocera</taxon>
        <taxon>Anomopoda</taxon>
        <taxon>Daphniidae</taxon>
        <taxon>Daphnia</taxon>
    </lineage>
</organism>
<comment type="caution">
    <text evidence="1">The sequence shown here is derived from an EMBL/GenBank/DDBJ whole genome shotgun (WGS) entry which is preliminary data.</text>
</comment>
<keyword evidence="2" id="KW-1185">Reference proteome</keyword>